<reference evidence="2 3" key="1">
    <citation type="submission" date="2023-04" db="EMBL/GenBank/DDBJ databases">
        <title>Genome of Basidiobolus ranarum AG-B5.</title>
        <authorList>
            <person name="Stajich J.E."/>
            <person name="Carter-House D."/>
            <person name="Gryganskyi A."/>
        </authorList>
    </citation>
    <scope>NUCLEOTIDE SEQUENCE [LARGE SCALE GENOMIC DNA]</scope>
    <source>
        <strain evidence="2 3">AG-B5</strain>
    </source>
</reference>
<protein>
    <submittedName>
        <fullName evidence="2">Uncharacterized protein</fullName>
    </submittedName>
</protein>
<proteinExistence type="predicted"/>
<evidence type="ECO:0000256" key="1">
    <source>
        <dbReference type="SAM" id="Phobius"/>
    </source>
</evidence>
<keyword evidence="1" id="KW-0812">Transmembrane</keyword>
<gene>
    <name evidence="2" type="ORF">K7432_016491</name>
</gene>
<organism evidence="2 3">
    <name type="scientific">Basidiobolus ranarum</name>
    <dbReference type="NCBI Taxonomy" id="34480"/>
    <lineage>
        <taxon>Eukaryota</taxon>
        <taxon>Fungi</taxon>
        <taxon>Fungi incertae sedis</taxon>
        <taxon>Zoopagomycota</taxon>
        <taxon>Entomophthoromycotina</taxon>
        <taxon>Basidiobolomycetes</taxon>
        <taxon>Basidiobolales</taxon>
        <taxon>Basidiobolaceae</taxon>
        <taxon>Basidiobolus</taxon>
    </lineage>
</organism>
<name>A0ABR2VLI3_9FUNG</name>
<evidence type="ECO:0000313" key="2">
    <source>
        <dbReference type="EMBL" id="KAK9678941.1"/>
    </source>
</evidence>
<accession>A0ABR2VLI3</accession>
<keyword evidence="1" id="KW-0472">Membrane</keyword>
<feature type="transmembrane region" description="Helical" evidence="1">
    <location>
        <begin position="65"/>
        <end position="85"/>
    </location>
</feature>
<keyword evidence="1" id="KW-1133">Transmembrane helix</keyword>
<dbReference type="EMBL" id="JASJQH010009631">
    <property type="protein sequence ID" value="KAK9678941.1"/>
    <property type="molecule type" value="Genomic_DNA"/>
</dbReference>
<keyword evidence="3" id="KW-1185">Reference proteome</keyword>
<feature type="transmembrane region" description="Helical" evidence="1">
    <location>
        <begin position="24"/>
        <end position="45"/>
    </location>
</feature>
<dbReference type="Proteomes" id="UP001479436">
    <property type="component" value="Unassembled WGS sequence"/>
</dbReference>
<evidence type="ECO:0000313" key="3">
    <source>
        <dbReference type="Proteomes" id="UP001479436"/>
    </source>
</evidence>
<feature type="transmembrane region" description="Helical" evidence="1">
    <location>
        <begin position="130"/>
        <end position="149"/>
    </location>
</feature>
<comment type="caution">
    <text evidence="2">The sequence shown here is derived from an EMBL/GenBank/DDBJ whole genome shotgun (WGS) entry which is preliminary data.</text>
</comment>
<sequence>MLGAFTFGQYLDSPLCVRSKKAKLGLMFIGFFFTATWAGCLLMEMNNASNTAVTSLRIDILDDTYSASLVLILLSGFSDATIQSWCYWMMGTTTNNAMILSRHAGFYKAIQSAGTAVAWYASLLDIASTTWVIVVWMLLYVVLGFAYFATNSVTDTNYHLGAHRQFNDSPTNMFYPSQIA</sequence>